<evidence type="ECO:0000256" key="3">
    <source>
        <dbReference type="ARBA" id="ARBA00022691"/>
    </source>
</evidence>
<dbReference type="AlphaFoldDB" id="I5D683"/>
<dbReference type="GO" id="GO:0008168">
    <property type="term" value="F:methyltransferase activity"/>
    <property type="evidence" value="ECO:0007669"/>
    <property type="project" value="UniProtKB-KW"/>
</dbReference>
<evidence type="ECO:0000313" key="5">
    <source>
        <dbReference type="Proteomes" id="UP000003181"/>
    </source>
</evidence>
<evidence type="ECO:0000256" key="2">
    <source>
        <dbReference type="ARBA" id="ARBA00022679"/>
    </source>
</evidence>
<reference evidence="4 5" key="1">
    <citation type="journal article" date="2012" name="Appl. Environ. Microbiol.">
        <title>Emergence of Atypical Mycoplasma agalactiae Strains Harboring a New Prophage and Associated with an Alpine Wild Ungulate Mortality Episode.</title>
        <authorList>
            <person name="Tardy F."/>
            <person name="Baranowski E."/>
            <person name="Nouvel L.X."/>
            <person name="Mick V."/>
            <person name="Manso-Silvan L."/>
            <person name="Thiaucourt F."/>
            <person name="Thebault P."/>
            <person name="Breton M."/>
            <person name="Sirand-Pugnet P."/>
            <person name="Blanchard A."/>
            <person name="Garnier A."/>
            <person name="Gibert P."/>
            <person name="Game Y."/>
            <person name="Poumarat F."/>
            <person name="Citti C."/>
        </authorList>
    </citation>
    <scope>NUCLEOTIDE SEQUENCE [LARGE SCALE GENOMIC DNA]</scope>
    <source>
        <strain evidence="4 5">14628</strain>
    </source>
</reference>
<dbReference type="InterPro" id="IPR029063">
    <property type="entry name" value="SAM-dependent_MTases_sf"/>
</dbReference>
<dbReference type="STRING" id="1110504.MAGb_3010"/>
<keyword evidence="1" id="KW-0489">Methyltransferase</keyword>
<accession>I5D683</accession>
<dbReference type="PATRIC" id="fig|1110504.5.peg.302"/>
<keyword evidence="2" id="KW-0808">Transferase</keyword>
<evidence type="ECO:0008006" key="6">
    <source>
        <dbReference type="Google" id="ProtNLM"/>
    </source>
</evidence>
<proteinExistence type="predicted"/>
<keyword evidence="3" id="KW-0949">S-adenosyl-L-methionine</keyword>
<dbReference type="PROSITE" id="PS00094">
    <property type="entry name" value="C5_MTASE_1"/>
    <property type="match status" value="1"/>
</dbReference>
<dbReference type="OrthoDB" id="2212884at2"/>
<dbReference type="EMBL" id="AJPR01000006">
    <property type="protein sequence ID" value="EIN15192.1"/>
    <property type="molecule type" value="Genomic_DNA"/>
</dbReference>
<dbReference type="SUPFAM" id="SSF53335">
    <property type="entry name" value="S-adenosyl-L-methionine-dependent methyltransferases"/>
    <property type="match status" value="1"/>
</dbReference>
<dbReference type="Gene3D" id="3.40.50.150">
    <property type="entry name" value="Vaccinia Virus protein VP39"/>
    <property type="match status" value="1"/>
</dbReference>
<dbReference type="Proteomes" id="UP000003181">
    <property type="component" value="Unassembled WGS sequence"/>
</dbReference>
<name>I5D683_MYCAA</name>
<dbReference type="GO" id="GO:0032259">
    <property type="term" value="P:methylation"/>
    <property type="evidence" value="ECO:0007669"/>
    <property type="project" value="UniProtKB-KW"/>
</dbReference>
<sequence>MNSLVLWLLFDDGNCSYTKSILENNELFANYDLVKVYAIGINDLKLHPLTKANINWEYKKINLSLANVDLIKELGQLPKPDIILASPPCESFSMADCSCRMSQTYHSDKWIVRSREWYRNRALTVNVPNKTRDFIKKERNRLNGEGCASGLVHIIETFKPKAYVIENPRNSKIWEFLKNHWSFEGFKNITYYYNYDLNFSQKPTCFMSNYSLNLKKQILKNGYNKNHYKLGNYDERSSIPTKLIADILKQTINQLN</sequence>
<protein>
    <recommendedName>
        <fullName evidence="6">C-5 cytosine-specific DNA methyltransferase</fullName>
    </recommendedName>
</protein>
<evidence type="ECO:0000313" key="4">
    <source>
        <dbReference type="EMBL" id="EIN15192.1"/>
    </source>
</evidence>
<dbReference type="RefSeq" id="WP_004024058.1">
    <property type="nucleotide sequence ID" value="NZ_AJPR01000006.1"/>
</dbReference>
<dbReference type="InterPro" id="IPR018117">
    <property type="entry name" value="C5_DNA_meth_AS"/>
</dbReference>
<organism evidence="4 5">
    <name type="scientific">Mycoplasmopsis agalactiae 14628</name>
    <dbReference type="NCBI Taxonomy" id="1110504"/>
    <lineage>
        <taxon>Bacteria</taxon>
        <taxon>Bacillati</taxon>
        <taxon>Mycoplasmatota</taxon>
        <taxon>Mycoplasmoidales</taxon>
        <taxon>Metamycoplasmataceae</taxon>
        <taxon>Mycoplasmopsis</taxon>
    </lineage>
</organism>
<comment type="caution">
    <text evidence="4">The sequence shown here is derived from an EMBL/GenBank/DDBJ whole genome shotgun (WGS) entry which is preliminary data.</text>
</comment>
<evidence type="ECO:0000256" key="1">
    <source>
        <dbReference type="ARBA" id="ARBA00022603"/>
    </source>
</evidence>
<gene>
    <name evidence="4" type="ORF">MAGb_3010</name>
</gene>